<dbReference type="Pfam" id="PF13715">
    <property type="entry name" value="CarbopepD_reg_2"/>
    <property type="match status" value="1"/>
</dbReference>
<feature type="chain" id="PRO_5001991728" description="Carboxypeptidase regulatory-like domain-containing protein" evidence="1">
    <location>
        <begin position="21"/>
        <end position="392"/>
    </location>
</feature>
<evidence type="ECO:0000256" key="1">
    <source>
        <dbReference type="SAM" id="SignalP"/>
    </source>
</evidence>
<protein>
    <recommendedName>
        <fullName evidence="4">Carboxypeptidase regulatory-like domain-containing protein</fullName>
    </recommendedName>
</protein>
<evidence type="ECO:0000313" key="3">
    <source>
        <dbReference type="Proteomes" id="UP000030121"/>
    </source>
</evidence>
<feature type="signal peptide" evidence="1">
    <location>
        <begin position="1"/>
        <end position="20"/>
    </location>
</feature>
<gene>
    <name evidence="2" type="ORF">Q764_04705</name>
</gene>
<dbReference type="InterPro" id="IPR029062">
    <property type="entry name" value="Class_I_gatase-like"/>
</dbReference>
<keyword evidence="3" id="KW-1185">Reference proteome</keyword>
<dbReference type="SUPFAM" id="SSF49464">
    <property type="entry name" value="Carboxypeptidase regulatory domain-like"/>
    <property type="match status" value="1"/>
</dbReference>
<dbReference type="RefSeq" id="WP_035744105.1">
    <property type="nucleotide sequence ID" value="NZ_JRLW01000004.1"/>
</dbReference>
<reference evidence="2 3" key="1">
    <citation type="submission" date="2013-09" db="EMBL/GenBank/DDBJ databases">
        <authorList>
            <person name="Zeng Z."/>
            <person name="Chen C."/>
        </authorList>
    </citation>
    <scope>NUCLEOTIDE SEQUENCE [LARGE SCALE GENOMIC DNA]</scope>
    <source>
        <strain evidence="2 3">GH29-5</strain>
    </source>
</reference>
<proteinExistence type="predicted"/>
<accession>A0A0A2MNP2</accession>
<dbReference type="PROSITE" id="PS51257">
    <property type="entry name" value="PROKAR_LIPOPROTEIN"/>
    <property type="match status" value="1"/>
</dbReference>
<comment type="caution">
    <text evidence="2">The sequence shown here is derived from an EMBL/GenBank/DDBJ whole genome shotgun (WGS) entry which is preliminary data.</text>
</comment>
<organism evidence="2 3">
    <name type="scientific">Flavobacterium suncheonense GH29-5 = DSM 17707</name>
    <dbReference type="NCBI Taxonomy" id="1121899"/>
    <lineage>
        <taxon>Bacteria</taxon>
        <taxon>Pseudomonadati</taxon>
        <taxon>Bacteroidota</taxon>
        <taxon>Flavobacteriia</taxon>
        <taxon>Flavobacteriales</taxon>
        <taxon>Flavobacteriaceae</taxon>
        <taxon>Flavobacterium</taxon>
    </lineage>
</organism>
<dbReference type="AlphaFoldDB" id="A0A0A2MNP2"/>
<dbReference type="OrthoDB" id="1269406at2"/>
<dbReference type="eggNOG" id="ENOG502Z827">
    <property type="taxonomic scope" value="Bacteria"/>
</dbReference>
<evidence type="ECO:0008006" key="4">
    <source>
        <dbReference type="Google" id="ProtNLM"/>
    </source>
</evidence>
<evidence type="ECO:0000313" key="2">
    <source>
        <dbReference type="EMBL" id="KGO89915.1"/>
    </source>
</evidence>
<dbReference type="InterPro" id="IPR008969">
    <property type="entry name" value="CarboxyPept-like_regulatory"/>
</dbReference>
<dbReference type="STRING" id="1121899.GCA_000430025_01437"/>
<sequence length="392" mass="41808">MKRKITLLILSLFVFSFIGCKDDSTEESYTVPTPTGNVQGKVIASNGSKPIGGALVFVLDENHQIHYTYSDANGNFNLNAPSGERTLHIQTGDGSNFRTELVVNIPNNQTVNLDASAAKLNQVANIAYVAGAYDNIQEIVTNLGYNADMITFDNLSDISVISQYDIIFLNCGSRPSSATGLEAAIDANLATFVSNGGSLYVSDWDVAYLTGGQRNSPSCGLAGGFIEDSKLCSVNSGSSSTIPGAEISNPALAAAMGFNSLNIEYDLGAWQRIVNYDTAFWDVLVKNPANNEALMLKTQNYNNQDAPHVQIGNAANNGWVTICHLPPGNNENPITITINESALNAHLAHGDNLGSCNGISNNGTIYFTTFHNHASGNIGNASLILEYVILNL</sequence>
<dbReference type="EMBL" id="JRLW01000004">
    <property type="protein sequence ID" value="KGO89915.1"/>
    <property type="molecule type" value="Genomic_DNA"/>
</dbReference>
<dbReference type="SUPFAM" id="SSF52317">
    <property type="entry name" value="Class I glutamine amidotransferase-like"/>
    <property type="match status" value="1"/>
</dbReference>
<dbReference type="Proteomes" id="UP000030121">
    <property type="component" value="Unassembled WGS sequence"/>
</dbReference>
<name>A0A0A2MNP2_9FLAO</name>
<keyword evidence="1" id="KW-0732">Signal</keyword>
<dbReference type="Gene3D" id="2.60.40.1120">
    <property type="entry name" value="Carboxypeptidase-like, regulatory domain"/>
    <property type="match status" value="1"/>
</dbReference>